<gene>
    <name evidence="2" type="ORF">FPE_LOCUS12866</name>
</gene>
<dbReference type="Proteomes" id="UP000834106">
    <property type="component" value="Chromosome 7"/>
</dbReference>
<dbReference type="EMBL" id="OU503042">
    <property type="protein sequence ID" value="CAI9765436.1"/>
    <property type="molecule type" value="Genomic_DNA"/>
</dbReference>
<keyword evidence="3" id="KW-1185">Reference proteome</keyword>
<sequence length="201" mass="22775">MLVSLTCKCSVRGELGPACNSAGMIDRYVLGIDHLYAKPVYRNLKPWPSSKIAPSWCHAPFDPEGILSSLTTAVTCELHHWTSVWLHSCTVAGISLVTSARVGITFCIMYAFLSQKRDSETIRANHVRKSLPELTQNPSRMSAEIDETSENGNTDHDYHHHCHLHQDYSHRSLRNSQMNSHPVKRLYHQSNNWGLLVFMFS</sequence>
<organism evidence="2 3">
    <name type="scientific">Fraxinus pennsylvanica</name>
    <dbReference type="NCBI Taxonomy" id="56036"/>
    <lineage>
        <taxon>Eukaryota</taxon>
        <taxon>Viridiplantae</taxon>
        <taxon>Streptophyta</taxon>
        <taxon>Embryophyta</taxon>
        <taxon>Tracheophyta</taxon>
        <taxon>Spermatophyta</taxon>
        <taxon>Magnoliopsida</taxon>
        <taxon>eudicotyledons</taxon>
        <taxon>Gunneridae</taxon>
        <taxon>Pentapetalae</taxon>
        <taxon>asterids</taxon>
        <taxon>lamiids</taxon>
        <taxon>Lamiales</taxon>
        <taxon>Oleaceae</taxon>
        <taxon>Oleeae</taxon>
        <taxon>Fraxinus</taxon>
    </lineage>
</organism>
<protein>
    <submittedName>
        <fullName evidence="2">Uncharacterized protein</fullName>
    </submittedName>
</protein>
<evidence type="ECO:0000313" key="3">
    <source>
        <dbReference type="Proteomes" id="UP000834106"/>
    </source>
</evidence>
<feature type="region of interest" description="Disordered" evidence="1">
    <location>
        <begin position="134"/>
        <end position="155"/>
    </location>
</feature>
<reference evidence="2" key="1">
    <citation type="submission" date="2023-05" db="EMBL/GenBank/DDBJ databases">
        <authorList>
            <person name="Huff M."/>
        </authorList>
    </citation>
    <scope>NUCLEOTIDE SEQUENCE</scope>
</reference>
<accession>A0AAD1Z8X0</accession>
<name>A0AAD1Z8X0_9LAMI</name>
<dbReference type="AlphaFoldDB" id="A0AAD1Z8X0"/>
<evidence type="ECO:0000256" key="1">
    <source>
        <dbReference type="SAM" id="MobiDB-lite"/>
    </source>
</evidence>
<evidence type="ECO:0000313" key="2">
    <source>
        <dbReference type="EMBL" id="CAI9765436.1"/>
    </source>
</evidence>
<proteinExistence type="predicted"/>
<dbReference type="PANTHER" id="PTHR31061:SF28">
    <property type="entry name" value="HEPARAN-ALPHA-GLUCOSAMINIDE N-ACETYLTRANSFERASE-LIKE"/>
    <property type="match status" value="1"/>
</dbReference>
<dbReference type="PANTHER" id="PTHR31061">
    <property type="entry name" value="LD22376P"/>
    <property type="match status" value="1"/>
</dbReference>